<sequence>MLRHILHPTEHRVHRSSLESKSINPPFDPDNNNQSSSETLNGSLPPLHTPQSHSIEHFHYRQHLQFLF</sequence>
<organism evidence="2 3">
    <name type="scientific">Saitoella complicata (strain BCRC 22490 / CBS 7301 / JCM 7358 / NBRC 10748 / NRRL Y-17804)</name>
    <dbReference type="NCBI Taxonomy" id="698492"/>
    <lineage>
        <taxon>Eukaryota</taxon>
        <taxon>Fungi</taxon>
        <taxon>Dikarya</taxon>
        <taxon>Ascomycota</taxon>
        <taxon>Taphrinomycotina</taxon>
        <taxon>Taphrinomycotina incertae sedis</taxon>
        <taxon>Saitoella</taxon>
    </lineage>
</organism>
<name>A0A0E9NRW2_SAICN</name>
<dbReference type="AlphaFoldDB" id="A0A0E9NRW2"/>
<evidence type="ECO:0000313" key="2">
    <source>
        <dbReference type="EMBL" id="GAO52498.1"/>
    </source>
</evidence>
<dbReference type="EMBL" id="BACD03000071">
    <property type="protein sequence ID" value="GAO52498.1"/>
    <property type="molecule type" value="Genomic_DNA"/>
</dbReference>
<feature type="region of interest" description="Disordered" evidence="1">
    <location>
        <begin position="1"/>
        <end position="54"/>
    </location>
</feature>
<dbReference type="Proteomes" id="UP000033140">
    <property type="component" value="Unassembled WGS sequence"/>
</dbReference>
<reference evidence="2 3" key="1">
    <citation type="journal article" date="2011" name="J. Gen. Appl. Microbiol.">
        <title>Draft genome sequencing of the enigmatic yeast Saitoella complicata.</title>
        <authorList>
            <person name="Nishida H."/>
            <person name="Hamamoto M."/>
            <person name="Sugiyama J."/>
        </authorList>
    </citation>
    <scope>NUCLEOTIDE SEQUENCE [LARGE SCALE GENOMIC DNA]</scope>
    <source>
        <strain evidence="2 3">NRRL Y-17804</strain>
    </source>
</reference>
<protein>
    <submittedName>
        <fullName evidence="2">Uncharacterized protein</fullName>
    </submittedName>
</protein>
<comment type="caution">
    <text evidence="2">The sequence shown here is derived from an EMBL/GenBank/DDBJ whole genome shotgun (WGS) entry which is preliminary data.</text>
</comment>
<feature type="compositionally biased region" description="Polar residues" evidence="1">
    <location>
        <begin position="30"/>
        <end position="42"/>
    </location>
</feature>
<evidence type="ECO:0000313" key="3">
    <source>
        <dbReference type="Proteomes" id="UP000033140"/>
    </source>
</evidence>
<reference evidence="2 3" key="2">
    <citation type="journal article" date="2014" name="J. Gen. Appl. Microbiol.">
        <title>The early diverging ascomycetous budding yeast Saitoella complicata has three histone deacetylases belonging to the Clr6, Hos2, and Rpd3 lineages.</title>
        <authorList>
            <person name="Nishida H."/>
            <person name="Matsumoto T."/>
            <person name="Kondo S."/>
            <person name="Hamamoto M."/>
            <person name="Yoshikawa H."/>
        </authorList>
    </citation>
    <scope>NUCLEOTIDE SEQUENCE [LARGE SCALE GENOMIC DNA]</scope>
    <source>
        <strain evidence="2 3">NRRL Y-17804</strain>
    </source>
</reference>
<reference evidence="2 3" key="3">
    <citation type="journal article" date="2015" name="Genome Announc.">
        <title>Draft Genome Sequence of the Archiascomycetous Yeast Saitoella complicata.</title>
        <authorList>
            <person name="Yamauchi K."/>
            <person name="Kondo S."/>
            <person name="Hamamoto M."/>
            <person name="Takahashi Y."/>
            <person name="Ogura Y."/>
            <person name="Hayashi T."/>
            <person name="Nishida H."/>
        </authorList>
    </citation>
    <scope>NUCLEOTIDE SEQUENCE [LARGE SCALE GENOMIC DNA]</scope>
    <source>
        <strain evidence="2 3">NRRL Y-17804</strain>
    </source>
</reference>
<gene>
    <name evidence="2" type="ORF">G7K_6573-t1</name>
</gene>
<evidence type="ECO:0000256" key="1">
    <source>
        <dbReference type="SAM" id="MobiDB-lite"/>
    </source>
</evidence>
<accession>A0A0E9NRW2</accession>
<proteinExistence type="predicted"/>
<keyword evidence="3" id="KW-1185">Reference proteome</keyword>